<dbReference type="AlphaFoldDB" id="A0A1B7TJ85"/>
<dbReference type="Gene3D" id="3.40.50.1820">
    <property type="entry name" value="alpha/beta hydrolase"/>
    <property type="match status" value="1"/>
</dbReference>
<dbReference type="SUPFAM" id="SSF53474">
    <property type="entry name" value="alpha/beta-Hydrolases"/>
    <property type="match status" value="1"/>
</dbReference>
<name>A0A1B7TJ85_9ASCO</name>
<evidence type="ECO:0000313" key="2">
    <source>
        <dbReference type="EMBL" id="OBA28797.1"/>
    </source>
</evidence>
<protein>
    <recommendedName>
        <fullName evidence="1">Serine aminopeptidase S33 domain-containing protein</fullName>
    </recommendedName>
</protein>
<feature type="domain" description="Serine aminopeptidase S33" evidence="1">
    <location>
        <begin position="190"/>
        <end position="366"/>
    </location>
</feature>
<accession>A0A1B7TJ85</accession>
<dbReference type="PANTHER" id="PTHR11614">
    <property type="entry name" value="PHOSPHOLIPASE-RELATED"/>
    <property type="match status" value="1"/>
</dbReference>
<dbReference type="InterPro" id="IPR029058">
    <property type="entry name" value="AB_hydrolase_fold"/>
</dbReference>
<comment type="caution">
    <text evidence="2">The sequence shown here is derived from an EMBL/GenBank/DDBJ whole genome shotgun (WGS) entry which is preliminary data.</text>
</comment>
<gene>
    <name evidence="2" type="ORF">HANVADRAFT_5095</name>
</gene>
<keyword evidence="3" id="KW-1185">Reference proteome</keyword>
<reference evidence="3" key="1">
    <citation type="journal article" date="2016" name="Proc. Natl. Acad. Sci. U.S.A.">
        <title>Comparative genomics of biotechnologically important yeasts.</title>
        <authorList>
            <person name="Riley R."/>
            <person name="Haridas S."/>
            <person name="Wolfe K.H."/>
            <person name="Lopes M.R."/>
            <person name="Hittinger C.T."/>
            <person name="Goeker M."/>
            <person name="Salamov A.A."/>
            <person name="Wisecaver J.H."/>
            <person name="Long T.M."/>
            <person name="Calvey C.H."/>
            <person name="Aerts A.L."/>
            <person name="Barry K.W."/>
            <person name="Choi C."/>
            <person name="Clum A."/>
            <person name="Coughlan A.Y."/>
            <person name="Deshpande S."/>
            <person name="Douglass A.P."/>
            <person name="Hanson S.J."/>
            <person name="Klenk H.-P."/>
            <person name="LaButti K.M."/>
            <person name="Lapidus A."/>
            <person name="Lindquist E.A."/>
            <person name="Lipzen A.M."/>
            <person name="Meier-Kolthoff J.P."/>
            <person name="Ohm R.A."/>
            <person name="Otillar R.P."/>
            <person name="Pangilinan J.L."/>
            <person name="Peng Y."/>
            <person name="Rokas A."/>
            <person name="Rosa C.A."/>
            <person name="Scheuner C."/>
            <person name="Sibirny A.A."/>
            <person name="Slot J.C."/>
            <person name="Stielow J.B."/>
            <person name="Sun H."/>
            <person name="Kurtzman C.P."/>
            <person name="Blackwell M."/>
            <person name="Grigoriev I.V."/>
            <person name="Jeffries T.W."/>
        </authorList>
    </citation>
    <scope>NUCLEOTIDE SEQUENCE [LARGE SCALE GENOMIC DNA]</scope>
    <source>
        <strain evidence="3">NRRL Y-1626</strain>
    </source>
</reference>
<proteinExistence type="predicted"/>
<dbReference type="Proteomes" id="UP000092321">
    <property type="component" value="Unassembled WGS sequence"/>
</dbReference>
<dbReference type="InterPro" id="IPR051044">
    <property type="entry name" value="MAG_DAG_Lipase"/>
</dbReference>
<dbReference type="InterPro" id="IPR022742">
    <property type="entry name" value="Hydrolase_4"/>
</dbReference>
<organism evidence="2 3">
    <name type="scientific">Hanseniaspora valbyensis NRRL Y-1626</name>
    <dbReference type="NCBI Taxonomy" id="766949"/>
    <lineage>
        <taxon>Eukaryota</taxon>
        <taxon>Fungi</taxon>
        <taxon>Dikarya</taxon>
        <taxon>Ascomycota</taxon>
        <taxon>Saccharomycotina</taxon>
        <taxon>Saccharomycetes</taxon>
        <taxon>Saccharomycodales</taxon>
        <taxon>Saccharomycodaceae</taxon>
        <taxon>Hanseniaspora</taxon>
    </lineage>
</organism>
<dbReference type="EMBL" id="LXPE01000002">
    <property type="protein sequence ID" value="OBA28797.1"/>
    <property type="molecule type" value="Genomic_DNA"/>
</dbReference>
<evidence type="ECO:0000313" key="3">
    <source>
        <dbReference type="Proteomes" id="UP000092321"/>
    </source>
</evidence>
<dbReference type="Pfam" id="PF12146">
    <property type="entry name" value="Hydrolase_4"/>
    <property type="match status" value="1"/>
</dbReference>
<evidence type="ECO:0000259" key="1">
    <source>
        <dbReference type="Pfam" id="PF12146"/>
    </source>
</evidence>
<dbReference type="OrthoDB" id="10249433at2759"/>
<sequence length="400" mass="45639">MKFFASVSQSDAVNYHPEDYPYPFTKSVENQPAIYWHVYNKDFGIRYQVWNKNTIKNKELAESAKKPFQADNGKFKRIIISHGFGEHLLIYNRLAYELVTNFKDIEVCVFEYRGSGLCLPVEDLVQEYKLANVGEVEGFKYSHPLSNDKLYKATSMKGETNRVIQLDQLAEFVSFFKKRNGKGQIDIADQETETILFGHSLGGQLATEYALNYLPKTLAKQKKSIKIEDYYLDGLVLCGPLYFLAPSTRPPSVLISVSKLLSKMIPNVKVDSELAVNEITNDKQVMAFMTNDFPYLAPCIGSILMFYQMIATGEELATEKYYKNLSSKDISLLPKKITFVHGKEDGVNDYKGTQQVFNILSNKFKEGEIDLSLFLVENGKHSLFVCNELVFNDFINYISN</sequence>